<dbReference type="InterPro" id="IPR014917">
    <property type="entry name" value="DUF1800"/>
</dbReference>
<dbReference type="AlphaFoldDB" id="A0A411HHQ0"/>
<feature type="chain" id="PRO_5019276398" evidence="1">
    <location>
        <begin position="30"/>
        <end position="655"/>
    </location>
</feature>
<accession>A0A411HHQ0</accession>
<organism evidence="2 3">
    <name type="scientific">Pseudolysobacter antarcticus</name>
    <dbReference type="NCBI Taxonomy" id="2511995"/>
    <lineage>
        <taxon>Bacteria</taxon>
        <taxon>Pseudomonadati</taxon>
        <taxon>Pseudomonadota</taxon>
        <taxon>Gammaproteobacteria</taxon>
        <taxon>Lysobacterales</taxon>
        <taxon>Rhodanobacteraceae</taxon>
        <taxon>Pseudolysobacter</taxon>
    </lineage>
</organism>
<evidence type="ECO:0000313" key="3">
    <source>
        <dbReference type="Proteomes" id="UP000291562"/>
    </source>
</evidence>
<dbReference type="PANTHER" id="PTHR43737">
    <property type="entry name" value="BLL7424 PROTEIN"/>
    <property type="match status" value="1"/>
</dbReference>
<dbReference type="PANTHER" id="PTHR43737:SF1">
    <property type="entry name" value="DUF1501 DOMAIN-CONTAINING PROTEIN"/>
    <property type="match status" value="1"/>
</dbReference>
<dbReference type="Proteomes" id="UP000291562">
    <property type="component" value="Chromosome"/>
</dbReference>
<evidence type="ECO:0000256" key="1">
    <source>
        <dbReference type="SAM" id="SignalP"/>
    </source>
</evidence>
<dbReference type="OrthoDB" id="9772295at2"/>
<evidence type="ECO:0000313" key="2">
    <source>
        <dbReference type="EMBL" id="QBB70046.1"/>
    </source>
</evidence>
<dbReference type="KEGG" id="xbc:ELE36_06535"/>
<feature type="signal peptide" evidence="1">
    <location>
        <begin position="1"/>
        <end position="29"/>
    </location>
</feature>
<proteinExistence type="predicted"/>
<sequence length="655" mass="71666">MFRVSLAAPRALACPAFVFAIFLSVASSAQSLSHRPDTVFHDRFEGITAGPFTDADAARFLTQATFGPTAADIAHLRSIGYQAWLTEQFAATPTYEMTYINWTEGTPLGSPPLSPLGERPDGDHRIEAWWLGALGGPDPQYPTDSTHDHKDQLRQRVAFALSEIMVVSQQNATLAGFQNGLAYYYDILSRDAFGNYRTLLQDVTLSPEMGVYLNMQSNQRADLSQNIHPDENYAREINQLFSVGLVMLNADGTPKAPSQPTYTQSTVSAFAHVFTGWSFYDCDANGYDNFSGCGPDYNTGASFQHPMIAYDVKNYPHTGDPSYHDNGTDPVNDLSNKQLLIYPGAASAGVLANGGTAASDLQFALDNIFNHPNVGPFISKQLIQRLVTSNPTPAYVGRVAAIFNNDGTGVRGNLKAVVQKILLDPEARVGQWQNPDTYGKLREPLLVFTHVWRAMGAKHMCGNDQDQPNPGNPDIIYKYNNQPYRYAGYGGAWNTQYWVGQMPLNANTVFNFFKPGFIPGGEMAAAGLYGPEFQTTTDTTITDITGNSFQRGFGGDISDTCDPTDDYGDVQINHAQDVALAGSSTGGTADPSDRLVDAYNIRFMGGQMSPFMRQTLISYLNTLSTANSGSDDFRVERIKRALGLILTSPEYIIQK</sequence>
<dbReference type="EMBL" id="CP035704">
    <property type="protein sequence ID" value="QBB70046.1"/>
    <property type="molecule type" value="Genomic_DNA"/>
</dbReference>
<gene>
    <name evidence="2" type="ORF">ELE36_06535</name>
</gene>
<keyword evidence="3" id="KW-1185">Reference proteome</keyword>
<protein>
    <submittedName>
        <fullName evidence="2">DUF1800 family protein</fullName>
    </submittedName>
</protein>
<reference evidence="2 3" key="1">
    <citation type="submission" date="2019-01" db="EMBL/GenBank/DDBJ databases">
        <title>Pseudolysobacter antarctica gen. nov., sp. nov., isolated from Fildes Peninsula, Antarctica.</title>
        <authorList>
            <person name="Wei Z."/>
            <person name="Peng F."/>
        </authorList>
    </citation>
    <scope>NUCLEOTIDE SEQUENCE [LARGE SCALE GENOMIC DNA]</scope>
    <source>
        <strain evidence="2 3">AQ6-296</strain>
    </source>
</reference>
<keyword evidence="1" id="KW-0732">Signal</keyword>
<name>A0A411HHQ0_9GAMM</name>
<dbReference type="Pfam" id="PF08811">
    <property type="entry name" value="DUF1800"/>
    <property type="match status" value="1"/>
</dbReference>